<feature type="region of interest" description="Disordered" evidence="1">
    <location>
        <begin position="190"/>
        <end position="314"/>
    </location>
</feature>
<keyword evidence="2" id="KW-0812">Transmembrane</keyword>
<accession>A0A8S4MYK0</accession>
<keyword evidence="4" id="KW-1185">Reference proteome</keyword>
<keyword evidence="2" id="KW-0472">Membrane</keyword>
<evidence type="ECO:0000313" key="3">
    <source>
        <dbReference type="EMBL" id="CAH1773351.1"/>
    </source>
</evidence>
<sequence length="314" mass="33601">MNASILIQGVIMLVYISIIDAYVPLCKRHQIQTLTEELAERDTNIQGTLGDLSASVLSIERAIAVSNAINSAAYNHMTAKFGDLIDMFEDRIRNLEESCTCRHLTTQFLSTTKAPENPEVKIRVETAESTRMPTTTTTTERTTQTTTKTTPTTTEKTTPTTVTTVKTTPTTVTTVKTTPTTVKTVKTTPTSTTVKTTPTSTTVKTTPTSTTVKTTPTSTTTTTTVKPTPTATSKVETTPTTTTTVKATPSSTTTTEPTTVKVKTTPTVTTTTTTKAATTTTDGEGDGKWKGGQKPGNAKGRLGETTEMYDSFDV</sequence>
<comment type="caution">
    <text evidence="3">The sequence shown here is derived from an EMBL/GenBank/DDBJ whole genome shotgun (WGS) entry which is preliminary data.</text>
</comment>
<evidence type="ECO:0000256" key="2">
    <source>
        <dbReference type="SAM" id="Phobius"/>
    </source>
</evidence>
<reference evidence="3" key="1">
    <citation type="submission" date="2022-03" db="EMBL/GenBank/DDBJ databases">
        <authorList>
            <person name="Martin C."/>
        </authorList>
    </citation>
    <scope>NUCLEOTIDE SEQUENCE</scope>
</reference>
<evidence type="ECO:0000256" key="1">
    <source>
        <dbReference type="SAM" id="MobiDB-lite"/>
    </source>
</evidence>
<feature type="compositionally biased region" description="Low complexity" evidence="1">
    <location>
        <begin position="190"/>
        <end position="281"/>
    </location>
</feature>
<dbReference type="EMBL" id="CAIIXF020000001">
    <property type="protein sequence ID" value="CAH1773351.1"/>
    <property type="molecule type" value="Genomic_DNA"/>
</dbReference>
<dbReference type="Proteomes" id="UP000749559">
    <property type="component" value="Unassembled WGS sequence"/>
</dbReference>
<organism evidence="3 4">
    <name type="scientific">Owenia fusiformis</name>
    <name type="common">Polychaete worm</name>
    <dbReference type="NCBI Taxonomy" id="6347"/>
    <lineage>
        <taxon>Eukaryota</taxon>
        <taxon>Metazoa</taxon>
        <taxon>Spiralia</taxon>
        <taxon>Lophotrochozoa</taxon>
        <taxon>Annelida</taxon>
        <taxon>Polychaeta</taxon>
        <taxon>Sedentaria</taxon>
        <taxon>Canalipalpata</taxon>
        <taxon>Sabellida</taxon>
        <taxon>Oweniida</taxon>
        <taxon>Oweniidae</taxon>
        <taxon>Owenia</taxon>
    </lineage>
</organism>
<feature type="transmembrane region" description="Helical" evidence="2">
    <location>
        <begin position="6"/>
        <end position="25"/>
    </location>
</feature>
<name>A0A8S4MYK0_OWEFU</name>
<dbReference type="AlphaFoldDB" id="A0A8S4MYK0"/>
<feature type="compositionally biased region" description="Low complexity" evidence="1">
    <location>
        <begin position="133"/>
        <end position="162"/>
    </location>
</feature>
<keyword evidence="2" id="KW-1133">Transmembrane helix</keyword>
<protein>
    <submittedName>
        <fullName evidence="3">Uncharacterized protein</fullName>
    </submittedName>
</protein>
<proteinExistence type="predicted"/>
<evidence type="ECO:0000313" key="4">
    <source>
        <dbReference type="Proteomes" id="UP000749559"/>
    </source>
</evidence>
<feature type="region of interest" description="Disordered" evidence="1">
    <location>
        <begin position="130"/>
        <end position="162"/>
    </location>
</feature>
<gene>
    <name evidence="3" type="ORF">OFUS_LOCUS963</name>
</gene>